<name>A0AA36CNE9_9BILA</name>
<evidence type="ECO:0000313" key="3">
    <source>
        <dbReference type="Proteomes" id="UP001177023"/>
    </source>
</evidence>
<dbReference type="AlphaFoldDB" id="A0AA36CNE9"/>
<reference evidence="2" key="1">
    <citation type="submission" date="2023-06" db="EMBL/GenBank/DDBJ databases">
        <authorList>
            <person name="Delattre M."/>
        </authorList>
    </citation>
    <scope>NUCLEOTIDE SEQUENCE</scope>
    <source>
        <strain evidence="2">AF72</strain>
    </source>
</reference>
<proteinExistence type="predicted"/>
<feature type="non-terminal residue" evidence="2">
    <location>
        <position position="116"/>
    </location>
</feature>
<dbReference type="Proteomes" id="UP001177023">
    <property type="component" value="Unassembled WGS sequence"/>
</dbReference>
<keyword evidence="3" id="KW-1185">Reference proteome</keyword>
<dbReference type="EMBL" id="CATQJA010002589">
    <property type="protein sequence ID" value="CAJ0572025.1"/>
    <property type="molecule type" value="Genomic_DNA"/>
</dbReference>
<evidence type="ECO:0000256" key="1">
    <source>
        <dbReference type="SAM" id="Coils"/>
    </source>
</evidence>
<sequence>MTQRLDETAAELERFVAELDRGWKRSLSSPALGPINSQAPSYNPAELAELTRLTREEQMYRQKAERLTEELEAQRSRRHGYIPSAAPALQKNVDRFTGLLNEYGRDDNIPLTIPDG</sequence>
<protein>
    <submittedName>
        <fullName evidence="2">Uncharacterized protein</fullName>
    </submittedName>
</protein>
<organism evidence="2 3">
    <name type="scientific">Mesorhabditis spiculigera</name>
    <dbReference type="NCBI Taxonomy" id="96644"/>
    <lineage>
        <taxon>Eukaryota</taxon>
        <taxon>Metazoa</taxon>
        <taxon>Ecdysozoa</taxon>
        <taxon>Nematoda</taxon>
        <taxon>Chromadorea</taxon>
        <taxon>Rhabditida</taxon>
        <taxon>Rhabditina</taxon>
        <taxon>Rhabditomorpha</taxon>
        <taxon>Rhabditoidea</taxon>
        <taxon>Rhabditidae</taxon>
        <taxon>Mesorhabditinae</taxon>
        <taxon>Mesorhabditis</taxon>
    </lineage>
</organism>
<gene>
    <name evidence="2" type="ORF">MSPICULIGERA_LOCUS10419</name>
</gene>
<feature type="coiled-coil region" evidence="1">
    <location>
        <begin position="50"/>
        <end position="77"/>
    </location>
</feature>
<comment type="caution">
    <text evidence="2">The sequence shown here is derived from an EMBL/GenBank/DDBJ whole genome shotgun (WGS) entry which is preliminary data.</text>
</comment>
<keyword evidence="1" id="KW-0175">Coiled coil</keyword>
<evidence type="ECO:0000313" key="2">
    <source>
        <dbReference type="EMBL" id="CAJ0572025.1"/>
    </source>
</evidence>
<accession>A0AA36CNE9</accession>